<dbReference type="PATRIC" id="fig|1125718.3.peg.471"/>
<dbReference type="Proteomes" id="UP000002941">
    <property type="component" value="Unassembled WGS sequence"/>
</dbReference>
<comment type="caution">
    <text evidence="1">The sequence shown here is derived from an EMBL/GenBank/DDBJ whole genome shotgun (WGS) entry which is preliminary data.</text>
</comment>
<protein>
    <recommendedName>
        <fullName evidence="3">Lipoprotein</fullName>
    </recommendedName>
</protein>
<evidence type="ECO:0000313" key="2">
    <source>
        <dbReference type="Proteomes" id="UP000002941"/>
    </source>
</evidence>
<proteinExistence type="predicted"/>
<dbReference type="AlphaFoldDB" id="J1HNI1"/>
<dbReference type="PROSITE" id="PS51257">
    <property type="entry name" value="PROKAR_LIPOPROTEIN"/>
    <property type="match status" value="1"/>
</dbReference>
<sequence length="42" mass="4401">MPAARLRACLLTAGLAAACRARWCCRGSFRPASMVAPAPAVR</sequence>
<reference evidence="1 2" key="1">
    <citation type="submission" date="2012-05" db="EMBL/GenBank/DDBJ databases">
        <authorList>
            <person name="Harkins D.M."/>
            <person name="Madupu R."/>
            <person name="Durkin A.S."/>
            <person name="Torralba M."/>
            <person name="Methe B."/>
            <person name="Sutton G.G."/>
            <person name="Nelson K.E."/>
        </authorList>
    </citation>
    <scope>NUCLEOTIDE SEQUENCE [LARGE SCALE GENOMIC DNA]</scope>
    <source>
        <strain evidence="1 2">F0489</strain>
    </source>
</reference>
<gene>
    <name evidence="1" type="ORF">HMPREF1318_1201</name>
</gene>
<name>J1HNI1_9ACTO</name>
<evidence type="ECO:0008006" key="3">
    <source>
        <dbReference type="Google" id="ProtNLM"/>
    </source>
</evidence>
<keyword evidence="2" id="KW-1185">Reference proteome</keyword>
<evidence type="ECO:0000313" key="1">
    <source>
        <dbReference type="EMBL" id="EJF47118.1"/>
    </source>
</evidence>
<organism evidence="1 2">
    <name type="scientific">Actinomyces massiliensis F0489</name>
    <dbReference type="NCBI Taxonomy" id="1125718"/>
    <lineage>
        <taxon>Bacteria</taxon>
        <taxon>Bacillati</taxon>
        <taxon>Actinomycetota</taxon>
        <taxon>Actinomycetes</taxon>
        <taxon>Actinomycetales</taxon>
        <taxon>Actinomycetaceae</taxon>
        <taxon>Actinomyces</taxon>
    </lineage>
</organism>
<accession>J1HNI1</accession>
<dbReference type="EMBL" id="AKFT01000032">
    <property type="protein sequence ID" value="EJF47118.1"/>
    <property type="molecule type" value="Genomic_DNA"/>
</dbReference>